<evidence type="ECO:0000313" key="2">
    <source>
        <dbReference type="Proteomes" id="UP000182715"/>
    </source>
</evidence>
<name>A0A0H5QCW8_NEIMI</name>
<accession>A0A0H5QCW8</accession>
<dbReference type="Proteomes" id="UP000182715">
    <property type="component" value="Unassembled WGS sequence"/>
</dbReference>
<protein>
    <submittedName>
        <fullName evidence="1">Uncharacterized protein</fullName>
    </submittedName>
</protein>
<organism evidence="1 2">
    <name type="scientific">Neisseria meningitidis serogroup B</name>
    <dbReference type="NCBI Taxonomy" id="491"/>
    <lineage>
        <taxon>Bacteria</taxon>
        <taxon>Pseudomonadati</taxon>
        <taxon>Pseudomonadota</taxon>
        <taxon>Betaproteobacteria</taxon>
        <taxon>Neisseriales</taxon>
        <taxon>Neisseriaceae</taxon>
        <taxon>Neisseria</taxon>
    </lineage>
</organism>
<dbReference type="AlphaFoldDB" id="A0A0H5QCW8"/>
<dbReference type="EMBL" id="CVTF01000102">
    <property type="protein sequence ID" value="CRY99799.1"/>
    <property type="molecule type" value="Genomic_DNA"/>
</dbReference>
<proteinExistence type="predicted"/>
<reference evidence="1 2" key="1">
    <citation type="submission" date="2014-11" db="EMBL/GenBank/DDBJ databases">
        <authorList>
            <person name="Diene M.Seydina."/>
        </authorList>
    </citation>
    <scope>NUCLEOTIDE SEQUENCE [LARGE SCALE GENOMIC DNA]</scope>
    <source>
        <strain evidence="1 2">Neisseria meningitidis CHUV</strain>
    </source>
</reference>
<evidence type="ECO:0000313" key="1">
    <source>
        <dbReference type="EMBL" id="CRY99799.1"/>
    </source>
</evidence>
<sequence>MFGLVFSVCPYLILQYQLCRLKTHHHDIFRRHNKKRKY</sequence>